<dbReference type="Pfam" id="PF08706">
    <property type="entry name" value="D5_N"/>
    <property type="match status" value="1"/>
</dbReference>
<feature type="non-terminal residue" evidence="2">
    <location>
        <position position="285"/>
    </location>
</feature>
<dbReference type="InterPro" id="IPR014818">
    <property type="entry name" value="Phage/plasmid_primase_P4_C"/>
</dbReference>
<dbReference type="AlphaFoldDB" id="X1T8L4"/>
<protein>
    <recommendedName>
        <fullName evidence="1">Bacteriophage/plasmid primase P4 C-terminal domain-containing protein</fullName>
    </recommendedName>
</protein>
<evidence type="ECO:0000313" key="2">
    <source>
        <dbReference type="EMBL" id="GAJ01609.1"/>
    </source>
</evidence>
<proteinExistence type="predicted"/>
<feature type="non-terminal residue" evidence="2">
    <location>
        <position position="1"/>
    </location>
</feature>
<evidence type="ECO:0000259" key="1">
    <source>
        <dbReference type="Pfam" id="PF08706"/>
    </source>
</evidence>
<feature type="domain" description="Bacteriophage/plasmid primase P4 C-terminal" evidence="1">
    <location>
        <begin position="167"/>
        <end position="284"/>
    </location>
</feature>
<gene>
    <name evidence="2" type="ORF">S12H4_28065</name>
</gene>
<accession>X1T8L4</accession>
<sequence length="285" mass="32728">AIGVESIASPKNLLAFIEQRVAELGLKARLAQEVPKGKPVPVEEYPERKRSTKFNEIAVKKLLENCAFIHYCRDNAATLTEPYWWAMIHNLAVFDKPGGNQAHELSKSYPQYTKEETNQKIEDAHAQRKQGKSPHLCDNIGFACPEDYLAKKLGLKSPAGLAFRLATEEEYGIYLYKDKTGWHLDLPKLVDNLLSEYSFKTMRDNEECFIYEDGVYMPLGEATIKEECEKRVPKKFIHTHDINEIIGHIERSTYVKRPKFNSEKWVLNLENGLYNIQTGKLNPHT</sequence>
<dbReference type="EMBL" id="BARW01016069">
    <property type="protein sequence ID" value="GAJ01609.1"/>
    <property type="molecule type" value="Genomic_DNA"/>
</dbReference>
<reference evidence="2" key="1">
    <citation type="journal article" date="2014" name="Front. Microbiol.">
        <title>High frequency of phylogenetically diverse reductive dehalogenase-homologous genes in deep subseafloor sedimentary metagenomes.</title>
        <authorList>
            <person name="Kawai M."/>
            <person name="Futagami T."/>
            <person name="Toyoda A."/>
            <person name="Takaki Y."/>
            <person name="Nishi S."/>
            <person name="Hori S."/>
            <person name="Arai W."/>
            <person name="Tsubouchi T."/>
            <person name="Morono Y."/>
            <person name="Uchiyama I."/>
            <person name="Ito T."/>
            <person name="Fujiyama A."/>
            <person name="Inagaki F."/>
            <person name="Takami H."/>
        </authorList>
    </citation>
    <scope>NUCLEOTIDE SEQUENCE</scope>
    <source>
        <strain evidence="2">Expedition CK06-06</strain>
    </source>
</reference>
<organism evidence="2">
    <name type="scientific">marine sediment metagenome</name>
    <dbReference type="NCBI Taxonomy" id="412755"/>
    <lineage>
        <taxon>unclassified sequences</taxon>
        <taxon>metagenomes</taxon>
        <taxon>ecological metagenomes</taxon>
    </lineage>
</organism>
<name>X1T8L4_9ZZZZ</name>
<comment type="caution">
    <text evidence="2">The sequence shown here is derived from an EMBL/GenBank/DDBJ whole genome shotgun (WGS) entry which is preliminary data.</text>
</comment>